<dbReference type="InterPro" id="IPR051281">
    <property type="entry name" value="Dual-spec_lipid-protein_phosph"/>
</dbReference>
<dbReference type="SUPFAM" id="SSF52799">
    <property type="entry name" value="(Phosphotyrosine protein) phosphatases II"/>
    <property type="match status" value="1"/>
</dbReference>
<dbReference type="PANTHER" id="PTHR12305:SF96">
    <property type="entry name" value="PHOSPHATIDYLINOSITOL 3,4,5-TRISPHOSPHATE 3-PHOSPHATASE AND PROTEIN-TYROSINE-PHOSPHATASE PTEN2A"/>
    <property type="match status" value="1"/>
</dbReference>
<evidence type="ECO:0000259" key="4">
    <source>
        <dbReference type="PROSITE" id="PS50056"/>
    </source>
</evidence>
<feature type="domain" description="Tyrosine specific protein phosphatases" evidence="4">
    <location>
        <begin position="423"/>
        <end position="484"/>
    </location>
</feature>
<feature type="compositionally biased region" description="Polar residues" evidence="3">
    <location>
        <begin position="674"/>
        <end position="692"/>
    </location>
</feature>
<protein>
    <recommendedName>
        <fullName evidence="9">Phosphatidylinositol-3,4,5-trisphosphate 3-phosphatase</fullName>
    </recommendedName>
</protein>
<dbReference type="EMBL" id="CM026429">
    <property type="protein sequence ID" value="KAG0564540.1"/>
    <property type="molecule type" value="Genomic_DNA"/>
</dbReference>
<comment type="caution">
    <text evidence="7">The sequence shown here is derived from an EMBL/GenBank/DDBJ whole genome shotgun (WGS) entry which is preliminary data.</text>
</comment>
<evidence type="ECO:0000259" key="5">
    <source>
        <dbReference type="PROSITE" id="PS51181"/>
    </source>
</evidence>
<dbReference type="InterPro" id="IPR029021">
    <property type="entry name" value="Prot-tyrosine_phosphatase-like"/>
</dbReference>
<dbReference type="Pfam" id="PF22918">
    <property type="entry name" value="PTEN2_C2"/>
    <property type="match status" value="1"/>
</dbReference>
<gene>
    <name evidence="7" type="ORF">KC19_8G118900</name>
</gene>
<evidence type="ECO:0000256" key="2">
    <source>
        <dbReference type="ARBA" id="ARBA00022912"/>
    </source>
</evidence>
<dbReference type="OrthoDB" id="16692at2759"/>
<evidence type="ECO:0000256" key="1">
    <source>
        <dbReference type="ARBA" id="ARBA00022801"/>
    </source>
</evidence>
<feature type="domain" description="C2 tensin-type" evidence="6">
    <location>
        <begin position="517"/>
        <end position="644"/>
    </location>
</feature>
<feature type="compositionally biased region" description="Low complexity" evidence="3">
    <location>
        <begin position="164"/>
        <end position="177"/>
    </location>
</feature>
<feature type="domain" description="Phosphatase tensin-type" evidence="5">
    <location>
        <begin position="331"/>
        <end position="510"/>
    </location>
</feature>
<evidence type="ECO:0000256" key="3">
    <source>
        <dbReference type="SAM" id="MobiDB-lite"/>
    </source>
</evidence>
<dbReference type="InterPro" id="IPR000387">
    <property type="entry name" value="Tyr_Pase_dom"/>
</dbReference>
<proteinExistence type="predicted"/>
<sequence length="895" mass="99202">MHFEERMPKMGVDCDTLPNGLPLSPKHPLSKSLRRSASNRAIHVRERGPEPTSLLNQAILKNSRAQSLEYHRPQQPSSPKTLFSLQTTPPAKSVLPPKPTANSKHFSRSLTFSSIERQSERRPHRETKLNSSTSADHLANLSVPRSEPTVPIPSLQDSEADGPSIFSKSLFRSSSFSGLRGPKMEQNTSNSAEDGPRRLSTGSPPPAAFKSFMRSSSFIHPEQEVPVSRSFSRSSSAREPAQEQKEDIISSFSKWARSFRSKPAVDPVIEIPESSPYSLLSKPAPEKRTSPRVSPIVEIENSFGVLTKGFLDSSRNAVKAVQDKAQHLLNKRYQDGGFHLDMVYITENIIALGFPDTYNSSNILGFKESNYRDNIEELIGFCETQHPDKYKIFNLCSEKLYDTSLLHDKVACFPFQGNNCPPLQLVSAFCETAYSWLKAGLENVIVVHCKGGMARTGLMISCLLLHLKFFPTAEEAVNHYNQKRCVDSNGLVLPSHLRYVKYYEQVLRKHQGFTPTGRRCTLRSIRLINCPSWIRPAVTISDHEGVLFTSKKHPKTRSMLAEDVWLSAIKSGVFLFELPDDGHAAAVDGDFKIHFQDRNVDFSCWLNTNMMEGNIILRVTDLDGYEKNLEEAMGFQVELELLDTYLSVLKVTKTGDSAPSSIRPSLPSDMAFGRTSSCIDTATDGETTSLTDSDAEKEESPAVSARPSTEKRDMRESEAAATTSQTPFQIALSNAVTEVSTGILNAMDRLGMNHLRTHSRSASVPSSPRISSDRHHYGSARSADFEKDSWSTGSSRFQSSKEVLQKQFTYDFEASEPAGSMVDSSVCNRELSGLSLECENSGASFRSDDPGSSFRSEDDTFSDVPSDFQALAAASAADASLFTFGDEEDYDSDEM</sequence>
<name>A0A8T0GZP7_CERPU</name>
<feature type="compositionally biased region" description="Basic and acidic residues" evidence="3">
    <location>
        <begin position="117"/>
        <end position="128"/>
    </location>
</feature>
<evidence type="ECO:0000313" key="7">
    <source>
        <dbReference type="EMBL" id="KAG0564540.1"/>
    </source>
</evidence>
<dbReference type="Gene3D" id="3.90.190.10">
    <property type="entry name" value="Protein tyrosine phosphatase superfamily"/>
    <property type="match status" value="1"/>
</dbReference>
<feature type="compositionally biased region" description="Polar residues" evidence="3">
    <location>
        <begin position="100"/>
        <end position="116"/>
    </location>
</feature>
<dbReference type="InterPro" id="IPR016130">
    <property type="entry name" value="Tyr_Pase_AS"/>
</dbReference>
<dbReference type="PROSITE" id="PS00383">
    <property type="entry name" value="TYR_PHOSPHATASE_1"/>
    <property type="match status" value="1"/>
</dbReference>
<dbReference type="PANTHER" id="PTHR12305">
    <property type="entry name" value="PHOSPHATASE WITH HOMOLOGY TO TENSIN"/>
    <property type="match status" value="1"/>
</dbReference>
<feature type="compositionally biased region" description="Basic and acidic residues" evidence="3">
    <location>
        <begin position="708"/>
        <end position="718"/>
    </location>
</feature>
<feature type="region of interest" description="Disordered" evidence="3">
    <location>
        <begin position="840"/>
        <end position="861"/>
    </location>
</feature>
<dbReference type="PROSITE" id="PS51182">
    <property type="entry name" value="C2_TENSIN"/>
    <property type="match status" value="1"/>
</dbReference>
<dbReference type="PROSITE" id="PS51181">
    <property type="entry name" value="PPASE_TENSIN"/>
    <property type="match status" value="1"/>
</dbReference>
<feature type="compositionally biased region" description="Low complexity" evidence="3">
    <location>
        <begin position="760"/>
        <end position="770"/>
    </location>
</feature>
<evidence type="ECO:0008006" key="9">
    <source>
        <dbReference type="Google" id="ProtNLM"/>
    </source>
</evidence>
<dbReference type="PROSITE" id="PS50056">
    <property type="entry name" value="TYR_PHOSPHATASE_2"/>
    <property type="match status" value="1"/>
</dbReference>
<keyword evidence="8" id="KW-1185">Reference proteome</keyword>
<dbReference type="AlphaFoldDB" id="A0A8T0GZP7"/>
<keyword evidence="2" id="KW-0904">Protein phosphatase</keyword>
<dbReference type="SMART" id="SM01326">
    <property type="entry name" value="PTEN_C2"/>
    <property type="match status" value="1"/>
</dbReference>
<evidence type="ECO:0000313" key="8">
    <source>
        <dbReference type="Proteomes" id="UP000822688"/>
    </source>
</evidence>
<reference evidence="7" key="1">
    <citation type="submission" date="2020-06" db="EMBL/GenBank/DDBJ databases">
        <title>WGS assembly of Ceratodon purpureus strain R40.</title>
        <authorList>
            <person name="Carey S.B."/>
            <person name="Jenkins J."/>
            <person name="Shu S."/>
            <person name="Lovell J.T."/>
            <person name="Sreedasyam A."/>
            <person name="Maumus F."/>
            <person name="Tiley G.P."/>
            <person name="Fernandez-Pozo N."/>
            <person name="Barry K."/>
            <person name="Chen C."/>
            <person name="Wang M."/>
            <person name="Lipzen A."/>
            <person name="Daum C."/>
            <person name="Saski C.A."/>
            <person name="Payton A.C."/>
            <person name="Mcbreen J.C."/>
            <person name="Conrad R.E."/>
            <person name="Kollar L.M."/>
            <person name="Olsson S."/>
            <person name="Huttunen S."/>
            <person name="Landis J.B."/>
            <person name="Wickett N.J."/>
            <person name="Johnson M.G."/>
            <person name="Rensing S.A."/>
            <person name="Grimwood J."/>
            <person name="Schmutz J."/>
            <person name="Mcdaniel S.F."/>
        </authorList>
    </citation>
    <scope>NUCLEOTIDE SEQUENCE</scope>
    <source>
        <strain evidence="7">R40</strain>
    </source>
</reference>
<feature type="region of interest" description="Disordered" evidence="3">
    <location>
        <begin position="1"/>
        <end position="53"/>
    </location>
</feature>
<dbReference type="Proteomes" id="UP000822688">
    <property type="component" value="Chromosome 8"/>
</dbReference>
<dbReference type="GO" id="GO:0005829">
    <property type="term" value="C:cytosol"/>
    <property type="evidence" value="ECO:0007669"/>
    <property type="project" value="TreeGrafter"/>
</dbReference>
<dbReference type="GO" id="GO:0016314">
    <property type="term" value="F:phosphatidylinositol-3,4,5-trisphosphate 3-phosphatase activity"/>
    <property type="evidence" value="ECO:0007669"/>
    <property type="project" value="TreeGrafter"/>
</dbReference>
<feature type="region of interest" description="Disordered" evidence="3">
    <location>
        <begin position="757"/>
        <end position="796"/>
    </location>
</feature>
<dbReference type="InterPro" id="IPR014020">
    <property type="entry name" value="Tensin_C2-dom"/>
</dbReference>
<feature type="compositionally biased region" description="Low complexity" evidence="3">
    <location>
        <begin position="228"/>
        <end position="238"/>
    </location>
</feature>
<keyword evidence="1" id="KW-0378">Hydrolase</keyword>
<evidence type="ECO:0000259" key="6">
    <source>
        <dbReference type="PROSITE" id="PS51182"/>
    </source>
</evidence>
<feature type="compositionally biased region" description="Polar residues" evidence="3">
    <location>
        <begin position="74"/>
        <end position="90"/>
    </location>
</feature>
<feature type="region of interest" description="Disordered" evidence="3">
    <location>
        <begin position="68"/>
        <end position="246"/>
    </location>
</feature>
<feature type="region of interest" description="Disordered" evidence="3">
    <location>
        <begin position="655"/>
        <end position="726"/>
    </location>
</feature>
<dbReference type="GO" id="GO:0004721">
    <property type="term" value="F:phosphoprotein phosphatase activity"/>
    <property type="evidence" value="ECO:0007669"/>
    <property type="project" value="UniProtKB-KW"/>
</dbReference>
<accession>A0A8T0GZP7</accession>
<organism evidence="7 8">
    <name type="scientific">Ceratodon purpureus</name>
    <name type="common">Fire moss</name>
    <name type="synonym">Dicranum purpureum</name>
    <dbReference type="NCBI Taxonomy" id="3225"/>
    <lineage>
        <taxon>Eukaryota</taxon>
        <taxon>Viridiplantae</taxon>
        <taxon>Streptophyta</taxon>
        <taxon>Embryophyta</taxon>
        <taxon>Bryophyta</taxon>
        <taxon>Bryophytina</taxon>
        <taxon>Bryopsida</taxon>
        <taxon>Dicranidae</taxon>
        <taxon>Pseudoditrichales</taxon>
        <taxon>Ditrichaceae</taxon>
        <taxon>Ceratodon</taxon>
    </lineage>
</organism>
<dbReference type="InterPro" id="IPR055183">
    <property type="entry name" value="PTEN2A/B_C2"/>
</dbReference>
<dbReference type="InterPro" id="IPR029023">
    <property type="entry name" value="Tensin_phosphatase"/>
</dbReference>